<dbReference type="SUPFAM" id="SSF52096">
    <property type="entry name" value="ClpP/crotonase"/>
    <property type="match status" value="1"/>
</dbReference>
<dbReference type="STRING" id="1334629.MFUL124B02_10890"/>
<dbReference type="GO" id="GO:0006508">
    <property type="term" value="P:proteolysis"/>
    <property type="evidence" value="ECO:0007669"/>
    <property type="project" value="InterPro"/>
</dbReference>
<keyword evidence="1" id="KW-0732">Signal</keyword>
<feature type="domain" description="Tail specific protease" evidence="2">
    <location>
        <begin position="560"/>
        <end position="714"/>
    </location>
</feature>
<reference evidence="4 5" key="1">
    <citation type="submission" date="2016-10" db="EMBL/GenBank/DDBJ databases">
        <authorList>
            <person name="Varghese N."/>
            <person name="Submissions S."/>
        </authorList>
    </citation>
    <scope>NUCLEOTIDE SEQUENCE [LARGE SCALE GENOMIC DNA]</scope>
    <source>
        <strain evidence="4 5">DSM 16525</strain>
    </source>
</reference>
<keyword evidence="5" id="KW-1185">Reference proteome</keyword>
<dbReference type="EMBL" id="BJXR01000052">
    <property type="protein sequence ID" value="GEN11936.1"/>
    <property type="molecule type" value="Genomic_DNA"/>
</dbReference>
<gene>
    <name evidence="3" type="ORF">MFU01_69730</name>
    <name evidence="4" type="ORF">SAMN05443572_113229</name>
</gene>
<dbReference type="InterPro" id="IPR005151">
    <property type="entry name" value="Tail-specific_protease"/>
</dbReference>
<feature type="chain" id="PRO_5022821568" evidence="1">
    <location>
        <begin position="30"/>
        <end position="749"/>
    </location>
</feature>
<name>A0A511TCM8_MYXFU</name>
<protein>
    <submittedName>
        <fullName evidence="4">Peptidase family S41</fullName>
    </submittedName>
</protein>
<dbReference type="InterPro" id="IPR029045">
    <property type="entry name" value="ClpP/crotonase-like_dom_sf"/>
</dbReference>
<dbReference type="GO" id="GO:0008236">
    <property type="term" value="F:serine-type peptidase activity"/>
    <property type="evidence" value="ECO:0007669"/>
    <property type="project" value="InterPro"/>
</dbReference>
<dbReference type="EMBL" id="FOIB01000013">
    <property type="protein sequence ID" value="SEU38869.1"/>
    <property type="molecule type" value="Genomic_DNA"/>
</dbReference>
<evidence type="ECO:0000313" key="3">
    <source>
        <dbReference type="EMBL" id="GEN11936.1"/>
    </source>
</evidence>
<sequence>MTRALLQRIALWSLALLCLTGAAPPGATTADTVEALRAERRVRLVKLWGDIRFRHPWAFSMPAEWDAAFLAALPRVEAARDAREYAAAVQGMLAVLGDSATLVEPETPVVRKEPAPALRPLKSWEKDILVLDLRNLLGPEAFATFRELSTTLDADAARARAVVLDLRMRGLERHGASWVWPQLLPHFIEGELSVPGLREVAHAGLRAQDGTDDTYRTELVASSSEVLSGTPGRKPARLVFLVDEDTVLDAAILALRAQGKALLVAEGPLSIASLNHQIPVPLGEGFRALVSMDEPVLPLEADVKRPARATTTGPDEGMRQALALANRPPKAAAVAQASRPVPAWRPEPAYADALHPSRELRLLAGAKLWNVVEFFFPYHALLSRPWEERLPGLLQKLEAAKDAQAYALTLAEAATWLEDGHAQMRGHPELERFYGAALPIWLTDLDGKAVVLEVFVPDAVPGLSVGDVIETFNGEPLEVRARRVTPYVAASTPQMLRDFRLRRAVSAPDGTVSTLGVRGPQGLREVKGTHRRGIPPQAQVGSPWRMLEGNIGFVDLGLLEEQQVPAMFEALKDTRGIVFDLRDYPRGTLWALGPYLDVKGSRPYAVYERPWIRGMRSSHLKSSHAVSARPGPRYRGRTVTLIDARAISQAEHTGLLLEATTDTVFVGSPTAGTDGDVTRALLPGGVVFYVTGEAVLHGDGRQLQKKGLEPHVKVRPTLAGLQAGRDELLERALQVLREEPAPKAAARKE</sequence>
<dbReference type="Proteomes" id="UP000321514">
    <property type="component" value="Unassembled WGS sequence"/>
</dbReference>
<reference evidence="3 6" key="2">
    <citation type="submission" date="2019-07" db="EMBL/GenBank/DDBJ databases">
        <title>Whole genome shotgun sequence of Myxococcus fulvus NBRC 100333.</title>
        <authorList>
            <person name="Hosoyama A."/>
            <person name="Uohara A."/>
            <person name="Ohji S."/>
            <person name="Ichikawa N."/>
        </authorList>
    </citation>
    <scope>NUCLEOTIDE SEQUENCE [LARGE SCALE GENOMIC DNA]</scope>
    <source>
        <strain evidence="3 6">NBRC 100333</strain>
    </source>
</reference>
<dbReference type="RefSeq" id="WP_245772617.1">
    <property type="nucleotide sequence ID" value="NZ_BJXR01000052.1"/>
</dbReference>
<organism evidence="3 6">
    <name type="scientific">Myxococcus fulvus</name>
    <dbReference type="NCBI Taxonomy" id="33"/>
    <lineage>
        <taxon>Bacteria</taxon>
        <taxon>Pseudomonadati</taxon>
        <taxon>Myxococcota</taxon>
        <taxon>Myxococcia</taxon>
        <taxon>Myxococcales</taxon>
        <taxon>Cystobacterineae</taxon>
        <taxon>Myxococcaceae</taxon>
        <taxon>Myxococcus</taxon>
    </lineage>
</organism>
<evidence type="ECO:0000256" key="1">
    <source>
        <dbReference type="SAM" id="SignalP"/>
    </source>
</evidence>
<comment type="caution">
    <text evidence="3">The sequence shown here is derived from an EMBL/GenBank/DDBJ whole genome shotgun (WGS) entry which is preliminary data.</text>
</comment>
<evidence type="ECO:0000313" key="5">
    <source>
        <dbReference type="Proteomes" id="UP000183760"/>
    </source>
</evidence>
<feature type="signal peptide" evidence="1">
    <location>
        <begin position="1"/>
        <end position="29"/>
    </location>
</feature>
<dbReference type="Pfam" id="PF03572">
    <property type="entry name" value="Peptidase_S41"/>
    <property type="match status" value="1"/>
</dbReference>
<evidence type="ECO:0000313" key="6">
    <source>
        <dbReference type="Proteomes" id="UP000321514"/>
    </source>
</evidence>
<evidence type="ECO:0000259" key="2">
    <source>
        <dbReference type="Pfam" id="PF03572"/>
    </source>
</evidence>
<dbReference type="Proteomes" id="UP000183760">
    <property type="component" value="Unassembled WGS sequence"/>
</dbReference>
<dbReference type="Gene3D" id="3.90.226.10">
    <property type="entry name" value="2-enoyl-CoA Hydratase, Chain A, domain 1"/>
    <property type="match status" value="1"/>
</dbReference>
<dbReference type="AlphaFoldDB" id="A0A511TCM8"/>
<accession>A0A511TCM8</accession>
<evidence type="ECO:0000313" key="4">
    <source>
        <dbReference type="EMBL" id="SEU38869.1"/>
    </source>
</evidence>
<proteinExistence type="predicted"/>